<organism evidence="1 2">
    <name type="scientific">Halocaridina rubra</name>
    <name type="common">Hawaiian red shrimp</name>
    <dbReference type="NCBI Taxonomy" id="373956"/>
    <lineage>
        <taxon>Eukaryota</taxon>
        <taxon>Metazoa</taxon>
        <taxon>Ecdysozoa</taxon>
        <taxon>Arthropoda</taxon>
        <taxon>Crustacea</taxon>
        <taxon>Multicrustacea</taxon>
        <taxon>Malacostraca</taxon>
        <taxon>Eumalacostraca</taxon>
        <taxon>Eucarida</taxon>
        <taxon>Decapoda</taxon>
        <taxon>Pleocyemata</taxon>
        <taxon>Caridea</taxon>
        <taxon>Atyoidea</taxon>
        <taxon>Atyidae</taxon>
        <taxon>Halocaridina</taxon>
    </lineage>
</organism>
<name>A0AAN8WYQ6_HALRR</name>
<sequence length="94" mass="10612">FKHMLQNQGTEPNATIPISEYLRREGATVFLSPWSMFKNTLAFMIQNHGEEPDATVPLSIISARGRCFSAVVSRPVFMLQKKTTELIVMAPRKC</sequence>
<reference evidence="1 2" key="1">
    <citation type="submission" date="2023-11" db="EMBL/GenBank/DDBJ databases">
        <title>Halocaridina rubra genome assembly.</title>
        <authorList>
            <person name="Smith C."/>
        </authorList>
    </citation>
    <scope>NUCLEOTIDE SEQUENCE [LARGE SCALE GENOMIC DNA]</scope>
    <source>
        <strain evidence="1">EP-1</strain>
        <tissue evidence="1">Whole</tissue>
    </source>
</reference>
<dbReference type="Proteomes" id="UP001381693">
    <property type="component" value="Unassembled WGS sequence"/>
</dbReference>
<comment type="caution">
    <text evidence="1">The sequence shown here is derived from an EMBL/GenBank/DDBJ whole genome shotgun (WGS) entry which is preliminary data.</text>
</comment>
<keyword evidence="2" id="KW-1185">Reference proteome</keyword>
<feature type="non-terminal residue" evidence="1">
    <location>
        <position position="1"/>
    </location>
</feature>
<protein>
    <submittedName>
        <fullName evidence="1">Uncharacterized protein</fullName>
    </submittedName>
</protein>
<proteinExistence type="predicted"/>
<dbReference type="AlphaFoldDB" id="A0AAN8WYQ6"/>
<gene>
    <name evidence="1" type="ORF">SK128_008063</name>
</gene>
<dbReference type="EMBL" id="JAXCGZ010015898">
    <property type="protein sequence ID" value="KAK7069734.1"/>
    <property type="molecule type" value="Genomic_DNA"/>
</dbReference>
<evidence type="ECO:0000313" key="1">
    <source>
        <dbReference type="EMBL" id="KAK7069734.1"/>
    </source>
</evidence>
<evidence type="ECO:0000313" key="2">
    <source>
        <dbReference type="Proteomes" id="UP001381693"/>
    </source>
</evidence>
<accession>A0AAN8WYQ6</accession>